<gene>
    <name evidence="1" type="ORF">METZ01_LOCUS221202</name>
</gene>
<organism evidence="1">
    <name type="scientific">marine metagenome</name>
    <dbReference type="NCBI Taxonomy" id="408172"/>
    <lineage>
        <taxon>unclassified sequences</taxon>
        <taxon>metagenomes</taxon>
        <taxon>ecological metagenomes</taxon>
    </lineage>
</organism>
<sequence>MPYHSPFLWYRFTGKFAAGSRNRPQLHPMSVEEQRIPLNSISEEAGDGRFDWSKSTQYYDSPSRLTSLQLTKLVNRWKLSWSGSSNFYHDMYMFSLASLYFNPVIRFCNQLEHSRASHIGHKMGHR</sequence>
<dbReference type="EMBL" id="UINC01052711">
    <property type="protein sequence ID" value="SVB68348.1"/>
    <property type="molecule type" value="Genomic_DNA"/>
</dbReference>
<reference evidence="1" key="1">
    <citation type="submission" date="2018-05" db="EMBL/GenBank/DDBJ databases">
        <authorList>
            <person name="Lanie J.A."/>
            <person name="Ng W.-L."/>
            <person name="Kazmierczak K.M."/>
            <person name="Andrzejewski T.M."/>
            <person name="Davidsen T.M."/>
            <person name="Wayne K.J."/>
            <person name="Tettelin H."/>
            <person name="Glass J.I."/>
            <person name="Rusch D."/>
            <person name="Podicherti R."/>
            <person name="Tsui H.-C.T."/>
            <person name="Winkler M.E."/>
        </authorList>
    </citation>
    <scope>NUCLEOTIDE SEQUENCE</scope>
</reference>
<name>A0A382FZ92_9ZZZZ</name>
<evidence type="ECO:0000313" key="1">
    <source>
        <dbReference type="EMBL" id="SVB68348.1"/>
    </source>
</evidence>
<dbReference type="AlphaFoldDB" id="A0A382FZ92"/>
<proteinExistence type="predicted"/>
<protein>
    <submittedName>
        <fullName evidence="1">Uncharacterized protein</fullName>
    </submittedName>
</protein>
<accession>A0A382FZ92</accession>